<keyword evidence="3 6" id="KW-0812">Transmembrane</keyword>
<feature type="transmembrane region" description="Helical" evidence="6">
    <location>
        <begin position="256"/>
        <end position="275"/>
    </location>
</feature>
<feature type="transmembrane region" description="Helical" evidence="6">
    <location>
        <begin position="397"/>
        <end position="416"/>
    </location>
</feature>
<dbReference type="KEGG" id="saal:L336_0232"/>
<evidence type="ECO:0000256" key="5">
    <source>
        <dbReference type="ARBA" id="ARBA00023136"/>
    </source>
</evidence>
<dbReference type="HOGENOM" id="CLU_037101_0_0_0"/>
<feature type="transmembrane region" description="Helical" evidence="6">
    <location>
        <begin position="7"/>
        <end position="30"/>
    </location>
</feature>
<dbReference type="PANTHER" id="PTHR23513">
    <property type="entry name" value="INTEGRAL MEMBRANE EFFLUX PROTEIN-RELATED"/>
    <property type="match status" value="1"/>
</dbReference>
<dbReference type="Pfam" id="PF07690">
    <property type="entry name" value="MFS_1"/>
    <property type="match status" value="1"/>
</dbReference>
<dbReference type="InterPro" id="IPR036259">
    <property type="entry name" value="MFS_trans_sf"/>
</dbReference>
<reference evidence="8 9" key="1">
    <citation type="journal article" date="2013" name="Nat. Biotechnol.">
        <title>Genome sequences of rare, uncultured bacteria obtained by differential coverage binning of multiple metagenomes.</title>
        <authorList>
            <person name="Albertsen M."/>
            <person name="Hugenholtz P."/>
            <person name="Skarshewski A."/>
            <person name="Nielsen K.L."/>
            <person name="Tyson G.W."/>
            <person name="Nielsen P.H."/>
        </authorList>
    </citation>
    <scope>NUCLEOTIDE SEQUENCE [LARGE SCALE GENOMIC DNA]</scope>
    <source>
        <strain evidence="8">TM71</strain>
    </source>
</reference>
<dbReference type="STRING" id="1332188.L336_0232"/>
<dbReference type="GO" id="GO:0005886">
    <property type="term" value="C:plasma membrane"/>
    <property type="evidence" value="ECO:0007669"/>
    <property type="project" value="UniProtKB-SubCell"/>
</dbReference>
<evidence type="ECO:0000256" key="6">
    <source>
        <dbReference type="SAM" id="Phobius"/>
    </source>
</evidence>
<proteinExistence type="predicted"/>
<dbReference type="PATRIC" id="fig|1332188.3.peg.231"/>
<dbReference type="SUPFAM" id="SSF103473">
    <property type="entry name" value="MFS general substrate transporter"/>
    <property type="match status" value="1"/>
</dbReference>
<gene>
    <name evidence="8" type="ORF">L336_0232</name>
</gene>
<evidence type="ECO:0000256" key="4">
    <source>
        <dbReference type="ARBA" id="ARBA00022989"/>
    </source>
</evidence>
<evidence type="ECO:0000313" key="9">
    <source>
        <dbReference type="Proteomes" id="UP000013893"/>
    </source>
</evidence>
<evidence type="ECO:0000256" key="1">
    <source>
        <dbReference type="ARBA" id="ARBA00004651"/>
    </source>
</evidence>
<feature type="transmembrane region" description="Helical" evidence="6">
    <location>
        <begin position="141"/>
        <end position="164"/>
    </location>
</feature>
<name>R4PXL4_9BACT</name>
<dbReference type="Proteomes" id="UP000013893">
    <property type="component" value="Chromosome"/>
</dbReference>
<keyword evidence="9" id="KW-1185">Reference proteome</keyword>
<comment type="subcellular location">
    <subcellularLocation>
        <location evidence="1">Cell membrane</location>
        <topology evidence="1">Multi-pass membrane protein</topology>
    </subcellularLocation>
</comment>
<evidence type="ECO:0000259" key="7">
    <source>
        <dbReference type="PROSITE" id="PS50850"/>
    </source>
</evidence>
<dbReference type="InterPro" id="IPR020846">
    <property type="entry name" value="MFS_dom"/>
</dbReference>
<dbReference type="GO" id="GO:0022857">
    <property type="term" value="F:transmembrane transporter activity"/>
    <property type="evidence" value="ECO:0007669"/>
    <property type="project" value="InterPro"/>
</dbReference>
<dbReference type="PANTHER" id="PTHR23513:SF6">
    <property type="entry name" value="MAJOR FACILITATOR SUPERFAMILY ASSOCIATED DOMAIN-CONTAINING PROTEIN"/>
    <property type="match status" value="1"/>
</dbReference>
<feature type="transmembrane region" description="Helical" evidence="6">
    <location>
        <begin position="170"/>
        <end position="192"/>
    </location>
</feature>
<dbReference type="EMBL" id="CP005957">
    <property type="protein sequence ID" value="AGL61941.1"/>
    <property type="molecule type" value="Genomic_DNA"/>
</dbReference>
<feature type="transmembrane region" description="Helical" evidence="6">
    <location>
        <begin position="213"/>
        <end position="236"/>
    </location>
</feature>
<keyword evidence="4 6" id="KW-1133">Transmembrane helix</keyword>
<feature type="transmembrane region" description="Helical" evidence="6">
    <location>
        <begin position="103"/>
        <end position="120"/>
    </location>
</feature>
<keyword evidence="5 6" id="KW-0472">Membrane</keyword>
<accession>R4PXL4</accession>
<feature type="transmembrane region" description="Helical" evidence="6">
    <location>
        <begin position="36"/>
        <end position="57"/>
    </location>
</feature>
<dbReference type="CDD" id="cd06173">
    <property type="entry name" value="MFS_MefA_like"/>
    <property type="match status" value="1"/>
</dbReference>
<feature type="transmembrane region" description="Helical" evidence="6">
    <location>
        <begin position="287"/>
        <end position="304"/>
    </location>
</feature>
<dbReference type="OrthoDB" id="7441468at2"/>
<feature type="transmembrane region" description="Helical" evidence="6">
    <location>
        <begin position="69"/>
        <end position="91"/>
    </location>
</feature>
<dbReference type="RefSeq" id="WP_015641391.1">
    <property type="nucleotide sequence ID" value="NC_021219.1"/>
</dbReference>
<dbReference type="InterPro" id="IPR011701">
    <property type="entry name" value="MFS"/>
</dbReference>
<dbReference type="Gene3D" id="1.20.1250.20">
    <property type="entry name" value="MFS general substrate transporter like domains"/>
    <property type="match status" value="1"/>
</dbReference>
<dbReference type="PROSITE" id="PS50850">
    <property type="entry name" value="MFS"/>
    <property type="match status" value="1"/>
</dbReference>
<feature type="domain" description="Major facilitator superfamily (MFS) profile" evidence="7">
    <location>
        <begin position="1"/>
        <end position="423"/>
    </location>
</feature>
<evidence type="ECO:0000313" key="8">
    <source>
        <dbReference type="EMBL" id="AGL61941.1"/>
    </source>
</evidence>
<dbReference type="AlphaFoldDB" id="R4PXL4"/>
<keyword evidence="2" id="KW-1003">Cell membrane</keyword>
<organism evidence="8 9">
    <name type="scientific">Candidatus Saccharimonas aalborgensis</name>
    <dbReference type="NCBI Taxonomy" id="1332188"/>
    <lineage>
        <taxon>Bacteria</taxon>
        <taxon>Candidatus Saccharimonadota</taxon>
        <taxon>Candidatus Saccharimonadia</taxon>
        <taxon>Candidatus Saccharimonadales</taxon>
        <taxon>Candidatus Saccharimonadaceae</taxon>
        <taxon>Candidatus Saccharimonas</taxon>
    </lineage>
</organism>
<protein>
    <submittedName>
        <fullName evidence="8">Putative major facilitator superfamily (MFS) transporter</fullName>
    </submittedName>
</protein>
<evidence type="ECO:0000256" key="2">
    <source>
        <dbReference type="ARBA" id="ARBA00022475"/>
    </source>
</evidence>
<sequence length="436" mass="47420">MKHFYRLLVNTLIANVTTSFLWFALTFWVYLETKNVMATAILGGSYMLMLAVTGLFFGTLVDRFHKKHVMTVASAITALMYGLGGAIYVFVPHEQLLTIGSPWFWLFTTIILCGCIVENSRNIALSTCVTIMVPEDRRANANGLVGMVQGLAFMITSIFSGLAIGYLGMGWTLVISIALTLFALIDLLFVTINEKQIIHDPKLQQKLVDFRGAWSAIQAVPGLLALILFATFNNLVGGVFMTLLDPYGLTLTSVQMWGFVYAISSLGFMVGGALVAKMGLGKNPLRVLLLGNVVVGIIGFVMGIRESLWLLAVSMFAYMSTVPVIEAAEQTTLQKIVPLKKQGRVFGFGQSVEAAASPVSAYMIGPIAQLWIIPYMASPEGKATWGWLVGQGEARGMALVFMGASLIMLIAALMAFRSRAYTSLTHKYRAAQAGSN</sequence>
<evidence type="ECO:0000256" key="3">
    <source>
        <dbReference type="ARBA" id="ARBA00022692"/>
    </source>
</evidence>